<name>A0A222EP08_9MOLU</name>
<proteinExistence type="predicted"/>
<evidence type="ECO:0000313" key="2">
    <source>
        <dbReference type="EMBL" id="ASP28212.1"/>
    </source>
</evidence>
<feature type="transmembrane region" description="Helical" evidence="1">
    <location>
        <begin position="15"/>
        <end position="37"/>
    </location>
</feature>
<keyword evidence="3" id="KW-1185">Reference proteome</keyword>
<protein>
    <recommendedName>
        <fullName evidence="4">Transmembrane protein</fullName>
    </recommendedName>
</protein>
<dbReference type="OrthoDB" id="390341at2"/>
<dbReference type="EMBL" id="CP022535">
    <property type="protein sequence ID" value="ASP28212.1"/>
    <property type="molecule type" value="Genomic_DNA"/>
</dbReference>
<reference evidence="2 3" key="1">
    <citation type="submission" date="2017-07" db="EMBL/GenBank/DDBJ databases">
        <title>Complete genome sequence of Spiroplasma corruscae EC-1 (DSM 19793).</title>
        <authorList>
            <person name="Tsai Y.-M."/>
            <person name="Lo W.-S."/>
            <person name="Kuo C.-H."/>
        </authorList>
    </citation>
    <scope>NUCLEOTIDE SEQUENCE [LARGE SCALE GENOMIC DNA]</scope>
    <source>
        <strain evidence="2 3">EC-1</strain>
    </source>
</reference>
<keyword evidence="1" id="KW-0812">Transmembrane</keyword>
<dbReference type="Proteomes" id="UP000203229">
    <property type="component" value="Chromosome"/>
</dbReference>
<organism evidence="2 3">
    <name type="scientific">Spiroplasma corruscae</name>
    <dbReference type="NCBI Taxonomy" id="216934"/>
    <lineage>
        <taxon>Bacteria</taxon>
        <taxon>Bacillati</taxon>
        <taxon>Mycoplasmatota</taxon>
        <taxon>Mollicutes</taxon>
        <taxon>Entomoplasmatales</taxon>
        <taxon>Spiroplasmataceae</taxon>
        <taxon>Spiroplasma</taxon>
    </lineage>
</organism>
<sequence length="119" mass="13611">MNKEVNIIKSKTKKILAISILLIILAIIGMTVSVIYYNKYGQMYILFLIFVFLIVSICFLLSLIGGITFLVKNKKLDQLKKIKAKTALEWGIFYFKVLSIIDNVTNKNIKLNKGDKYEG</sequence>
<accession>A0A222EP08</accession>
<keyword evidence="1" id="KW-0472">Membrane</keyword>
<feature type="transmembrane region" description="Helical" evidence="1">
    <location>
        <begin position="43"/>
        <end position="71"/>
    </location>
</feature>
<dbReference type="RefSeq" id="WP_094048738.1">
    <property type="nucleotide sequence ID" value="NZ_CP022535.1"/>
</dbReference>
<gene>
    <name evidence="2" type="ORF">SCORR_v1c04380</name>
</gene>
<evidence type="ECO:0008006" key="4">
    <source>
        <dbReference type="Google" id="ProtNLM"/>
    </source>
</evidence>
<keyword evidence="1" id="KW-1133">Transmembrane helix</keyword>
<evidence type="ECO:0000313" key="3">
    <source>
        <dbReference type="Proteomes" id="UP000203229"/>
    </source>
</evidence>
<evidence type="ECO:0000256" key="1">
    <source>
        <dbReference type="SAM" id="Phobius"/>
    </source>
</evidence>
<dbReference type="AlphaFoldDB" id="A0A222EP08"/>
<dbReference type="KEGG" id="scou:SCORR_v1c04380"/>